<dbReference type="PROSITE" id="PS51819">
    <property type="entry name" value="VOC"/>
    <property type="match status" value="2"/>
</dbReference>
<accession>A0ABV6VL49</accession>
<dbReference type="Pfam" id="PF00903">
    <property type="entry name" value="Glyoxalase"/>
    <property type="match status" value="2"/>
</dbReference>
<reference evidence="1 2" key="1">
    <citation type="submission" date="2024-09" db="EMBL/GenBank/DDBJ databases">
        <authorList>
            <person name="Lee S.D."/>
        </authorList>
    </citation>
    <scope>NUCLEOTIDE SEQUENCE [LARGE SCALE GENOMIC DNA]</scope>
    <source>
        <strain evidence="1 2">N1-1</strain>
    </source>
</reference>
<proteinExistence type="predicted"/>
<sequence>MPEITAPYTAGTPCWVDLMVPDQQAALDFYRDLLGWQGEPGDPETGGYAVCTFRGLPVAGIGPTMDPSTPTVWTTYLSSDDADATMAKIGKAGGQVMMPPMDVMTLGRMAVAVDPSGAVFGVWEHKDFIGAQLVNEPGALAWNECNSSDTAAAGAFYSAAFGVGVEEMPGEMEYKTFQIGGRPVGGLNKLTDPPFPAGTPSHWMTYFCVDDTDSTVDAAVKRNADVLMPPADTPFGRMAALRDPWGAVFSIIESTDNPA</sequence>
<dbReference type="InterPro" id="IPR004360">
    <property type="entry name" value="Glyas_Fos-R_dOase_dom"/>
</dbReference>
<comment type="caution">
    <text evidence="1">The sequence shown here is derived from an EMBL/GenBank/DDBJ whole genome shotgun (WGS) entry which is preliminary data.</text>
</comment>
<dbReference type="InterPro" id="IPR029068">
    <property type="entry name" value="Glyas_Bleomycin-R_OHBP_Dase"/>
</dbReference>
<dbReference type="CDD" id="cd07247">
    <property type="entry name" value="SgaA_N_like"/>
    <property type="match status" value="2"/>
</dbReference>
<dbReference type="Proteomes" id="UP001592582">
    <property type="component" value="Unassembled WGS sequence"/>
</dbReference>
<dbReference type="EMBL" id="JBHEZX010000024">
    <property type="protein sequence ID" value="MFC1414454.1"/>
    <property type="molecule type" value="Genomic_DNA"/>
</dbReference>
<evidence type="ECO:0000313" key="1">
    <source>
        <dbReference type="EMBL" id="MFC1414454.1"/>
    </source>
</evidence>
<organism evidence="1 2">
    <name type="scientific">Streptacidiphilus alkalitolerans</name>
    <dbReference type="NCBI Taxonomy" id="3342712"/>
    <lineage>
        <taxon>Bacteria</taxon>
        <taxon>Bacillati</taxon>
        <taxon>Actinomycetota</taxon>
        <taxon>Actinomycetes</taxon>
        <taxon>Kitasatosporales</taxon>
        <taxon>Streptomycetaceae</taxon>
        <taxon>Streptacidiphilus</taxon>
    </lineage>
</organism>
<evidence type="ECO:0000313" key="2">
    <source>
        <dbReference type="Proteomes" id="UP001592582"/>
    </source>
</evidence>
<dbReference type="SUPFAM" id="SSF54593">
    <property type="entry name" value="Glyoxalase/Bleomycin resistance protein/Dihydroxybiphenyl dioxygenase"/>
    <property type="match status" value="2"/>
</dbReference>
<dbReference type="PANTHER" id="PTHR33993">
    <property type="entry name" value="GLYOXALASE-RELATED"/>
    <property type="match status" value="1"/>
</dbReference>
<gene>
    <name evidence="1" type="ORF">ACEZDG_34845</name>
</gene>
<dbReference type="PANTHER" id="PTHR33993:SF10">
    <property type="entry name" value="CONSERVED PROTEIN"/>
    <property type="match status" value="1"/>
</dbReference>
<protein>
    <submittedName>
        <fullName evidence="1">VOC family protein</fullName>
    </submittedName>
</protein>
<dbReference type="InterPro" id="IPR037523">
    <property type="entry name" value="VOC_core"/>
</dbReference>
<dbReference type="InterPro" id="IPR052164">
    <property type="entry name" value="Anthracycline_SecMetBiosynth"/>
</dbReference>
<keyword evidence="2" id="KW-1185">Reference proteome</keyword>
<name>A0ABV6VL49_9ACTN</name>
<dbReference type="Gene3D" id="3.10.180.10">
    <property type="entry name" value="2,3-Dihydroxybiphenyl 1,2-Dioxygenase, domain 1"/>
    <property type="match status" value="2"/>
</dbReference>